<dbReference type="Proteomes" id="UP000218387">
    <property type="component" value="Chromosome"/>
</dbReference>
<proteinExistence type="predicted"/>
<organism evidence="1 2">
    <name type="scientific">Eubacterium maltosivorans</name>
    <dbReference type="NCBI Taxonomy" id="2041044"/>
    <lineage>
        <taxon>Bacteria</taxon>
        <taxon>Bacillati</taxon>
        <taxon>Bacillota</taxon>
        <taxon>Clostridia</taxon>
        <taxon>Eubacteriales</taxon>
        <taxon>Eubacteriaceae</taxon>
        <taxon>Eubacterium</taxon>
    </lineage>
</organism>
<keyword evidence="2" id="KW-1185">Reference proteome</keyword>
<dbReference type="RefSeq" id="WP_096920832.1">
    <property type="nucleotide sequence ID" value="NZ_CP029487.1"/>
</dbReference>
<reference evidence="1 2" key="1">
    <citation type="submission" date="2018-05" db="EMBL/GenBank/DDBJ databases">
        <title>Genome comparison of Eubacterium sp.</title>
        <authorList>
            <person name="Feng Y."/>
            <person name="Sanchez-Andrea I."/>
            <person name="Stams A.J.M."/>
            <person name="De Vos W.M."/>
        </authorList>
    </citation>
    <scope>NUCLEOTIDE SEQUENCE [LARGE SCALE GENOMIC DNA]</scope>
    <source>
        <strain evidence="1 2">YI</strain>
    </source>
</reference>
<sequence length="62" mass="6934">MEKQENPEHPDSTSSYQAFETCVLCGKKTHIPVDTPITTRQGYIEGVGQLCAECNHKIKINN</sequence>
<name>A0A4P9C4D6_EUBML</name>
<dbReference type="EMBL" id="CP029487">
    <property type="protein sequence ID" value="QCT70187.1"/>
    <property type="molecule type" value="Genomic_DNA"/>
</dbReference>
<evidence type="ECO:0000313" key="1">
    <source>
        <dbReference type="EMBL" id="QCT70187.1"/>
    </source>
</evidence>
<evidence type="ECO:0000313" key="2">
    <source>
        <dbReference type="Proteomes" id="UP000218387"/>
    </source>
</evidence>
<accession>A0A4P9C4D6</accession>
<protein>
    <submittedName>
        <fullName evidence="1">Uncharacterized protein</fullName>
    </submittedName>
</protein>
<dbReference type="KEGG" id="emt:CPZ25_002275"/>
<gene>
    <name evidence="1" type="ORF">CPZ25_002275</name>
</gene>
<dbReference type="AlphaFoldDB" id="A0A4P9C4D6"/>